<name>A0A8H6MK72_9PEZI</name>
<feature type="region of interest" description="Disordered" evidence="1">
    <location>
        <begin position="410"/>
        <end position="436"/>
    </location>
</feature>
<proteinExistence type="predicted"/>
<gene>
    <name evidence="2" type="ORF">CSOJ01_14196</name>
</gene>
<evidence type="ECO:0008006" key="4">
    <source>
        <dbReference type="Google" id="ProtNLM"/>
    </source>
</evidence>
<keyword evidence="3" id="KW-1185">Reference proteome</keyword>
<feature type="compositionally biased region" description="Basic and acidic residues" evidence="1">
    <location>
        <begin position="426"/>
        <end position="436"/>
    </location>
</feature>
<reference evidence="2 3" key="1">
    <citation type="journal article" date="2020" name="Phytopathology">
        <title>Genome Sequence Resources of Colletotrichum truncatum, C. plurivorum, C. musicola, and C. sojae: Four Species Pathogenic to Soybean (Glycine max).</title>
        <authorList>
            <person name="Rogerio F."/>
            <person name="Boufleur T.R."/>
            <person name="Ciampi-Guillardi M."/>
            <person name="Sukno S.A."/>
            <person name="Thon M.R."/>
            <person name="Massola Junior N.S."/>
            <person name="Baroncelli R."/>
        </authorList>
    </citation>
    <scope>NUCLEOTIDE SEQUENCE [LARGE SCALE GENOMIC DNA]</scope>
    <source>
        <strain evidence="2 3">LFN0009</strain>
    </source>
</reference>
<dbReference type="AlphaFoldDB" id="A0A8H6MK72"/>
<dbReference type="Proteomes" id="UP000652219">
    <property type="component" value="Unassembled WGS sequence"/>
</dbReference>
<comment type="caution">
    <text evidence="2">The sequence shown here is derived from an EMBL/GenBank/DDBJ whole genome shotgun (WGS) entry which is preliminary data.</text>
</comment>
<evidence type="ECO:0000256" key="1">
    <source>
        <dbReference type="SAM" id="MobiDB-lite"/>
    </source>
</evidence>
<dbReference type="EMBL" id="WIGN01000460">
    <property type="protein sequence ID" value="KAF6792065.1"/>
    <property type="molecule type" value="Genomic_DNA"/>
</dbReference>
<sequence>MLTSRNFATALGDRLVPIALARGKTWIFVRACHAGRLDIVERCLELGVPANTGDDACEAELYSIDPKAVSRRYRYLPAVAAALLGGHVSVVEKLFANGGSISSPPHKEKSIAKNHLYLVKHEPVMQYLLSDKSLTSNAPALGKWFVHRLVKDQAELGCITLAIEKKKLGRVVEASLMVTAIRSRRPDVVRALLSSWPDKMLGRRCKHGVRRSNNPVCPIFWVFSVKDGREGVEILEQLERSVPGLRDELAGESFCSFSESIPLDLRVYHCLDKFTAPIIDVLIEHDPTFVILRPLRSHAAGAPGTIMHHELLDQLELFLAGDSLTTADILRPDFVIIKMLNFEGYRAETESLHRTAGVIEKLAAVQRRGSESSDESSHEQTRRVRACNDLLHRACHVLLTSLSECLARTKQQGRPPGFHDSNGQRTRPDAEEKKAIESARRSNFARIIGALSKGSSIFARDFRNKKSAIRCAKESGVFSNLVQDFDAARHEHAAKTVRHGWERQFFAENDPYRRKRRWESWNLPRV</sequence>
<accession>A0A8H6MK72</accession>
<protein>
    <recommendedName>
        <fullName evidence="4">Ankyrin repeat protein</fullName>
    </recommendedName>
</protein>
<organism evidence="2 3">
    <name type="scientific">Colletotrichum sojae</name>
    <dbReference type="NCBI Taxonomy" id="2175907"/>
    <lineage>
        <taxon>Eukaryota</taxon>
        <taxon>Fungi</taxon>
        <taxon>Dikarya</taxon>
        <taxon>Ascomycota</taxon>
        <taxon>Pezizomycotina</taxon>
        <taxon>Sordariomycetes</taxon>
        <taxon>Hypocreomycetidae</taxon>
        <taxon>Glomerellales</taxon>
        <taxon>Glomerellaceae</taxon>
        <taxon>Colletotrichum</taxon>
        <taxon>Colletotrichum orchidearum species complex</taxon>
    </lineage>
</organism>
<evidence type="ECO:0000313" key="3">
    <source>
        <dbReference type="Proteomes" id="UP000652219"/>
    </source>
</evidence>
<evidence type="ECO:0000313" key="2">
    <source>
        <dbReference type="EMBL" id="KAF6792065.1"/>
    </source>
</evidence>